<dbReference type="PANTHER" id="PTHR11138:SF5">
    <property type="entry name" value="METHIONYL-TRNA FORMYLTRANSFERASE, MITOCHONDRIAL"/>
    <property type="match status" value="1"/>
</dbReference>
<dbReference type="Pfam" id="PF00551">
    <property type="entry name" value="Formyl_trans_N"/>
    <property type="match status" value="1"/>
</dbReference>
<feature type="domain" description="Formyl transferase N-terminal" evidence="1">
    <location>
        <begin position="64"/>
        <end position="175"/>
    </location>
</feature>
<dbReference type="InterPro" id="IPR005793">
    <property type="entry name" value="Formyl_trans_C"/>
</dbReference>
<proteinExistence type="predicted"/>
<protein>
    <submittedName>
        <fullName evidence="3">Methionyl-tRNA formyltransferase</fullName>
    </submittedName>
</protein>
<name>A0ABT2LR50_9HYPH</name>
<comment type="caution">
    <text evidence="3">The sequence shown here is derived from an EMBL/GenBank/DDBJ whole genome shotgun (WGS) entry which is preliminary data.</text>
</comment>
<keyword evidence="4" id="KW-1185">Reference proteome</keyword>
<dbReference type="RefSeq" id="WP_260905179.1">
    <property type="nucleotide sequence ID" value="NZ_JAOCZP010000005.1"/>
</dbReference>
<evidence type="ECO:0000259" key="1">
    <source>
        <dbReference type="Pfam" id="PF00551"/>
    </source>
</evidence>
<gene>
    <name evidence="3" type="ORF">N5A92_18035</name>
</gene>
<dbReference type="CDD" id="cd08651">
    <property type="entry name" value="FMT_core_like_4"/>
    <property type="match status" value="1"/>
</dbReference>
<dbReference type="SUPFAM" id="SSF50486">
    <property type="entry name" value="FMT C-terminal domain-like"/>
    <property type="match status" value="1"/>
</dbReference>
<dbReference type="InterPro" id="IPR002376">
    <property type="entry name" value="Formyl_transf_N"/>
</dbReference>
<dbReference type="InterPro" id="IPR011034">
    <property type="entry name" value="Formyl_transferase-like_C_sf"/>
</dbReference>
<dbReference type="InterPro" id="IPR036477">
    <property type="entry name" value="Formyl_transf_N_sf"/>
</dbReference>
<feature type="domain" description="Formyl transferase C-terminal" evidence="2">
    <location>
        <begin position="203"/>
        <end position="289"/>
    </location>
</feature>
<evidence type="ECO:0000313" key="4">
    <source>
        <dbReference type="Proteomes" id="UP001320831"/>
    </source>
</evidence>
<dbReference type="SUPFAM" id="SSF53328">
    <property type="entry name" value="Formyltransferase"/>
    <property type="match status" value="1"/>
</dbReference>
<sequence>MKTAFIGAVEGSAIALEALVRAGLTPRLVVTLPPDAAHRHSDYVDLAPLANEFGSTLLYTTDVNTPPVLEVLRTLETDLALVIGWSQICGPAFRSSARIGAVGFHPAPLPRMRGRAVIPWTILLGETTTAASLFWLDEGVDSGPLLLQETIDVVQDETARTLYLKQTGALARMLPKAMELVRSGNAPRIEQDHARATYCAKRTSEDGLIDWRQPAQAALRLIRAVGDPYPGAFTAYKAHKLIVDAAEPFADSHRFIGLPGQVVSDTQRGFVVRCGDGDCLHITSWRLDGEARKPRLHSKLGMKVP</sequence>
<dbReference type="CDD" id="cd08702">
    <property type="entry name" value="Arna_FMT_C"/>
    <property type="match status" value="1"/>
</dbReference>
<evidence type="ECO:0000259" key="2">
    <source>
        <dbReference type="Pfam" id="PF02911"/>
    </source>
</evidence>
<dbReference type="Proteomes" id="UP001320831">
    <property type="component" value="Unassembled WGS sequence"/>
</dbReference>
<evidence type="ECO:0000313" key="3">
    <source>
        <dbReference type="EMBL" id="MCT7376929.1"/>
    </source>
</evidence>
<dbReference type="PANTHER" id="PTHR11138">
    <property type="entry name" value="METHIONYL-TRNA FORMYLTRANSFERASE"/>
    <property type="match status" value="1"/>
</dbReference>
<accession>A0ABT2LR50</accession>
<dbReference type="Gene3D" id="3.40.50.12230">
    <property type="match status" value="1"/>
</dbReference>
<organism evidence="3 4">
    <name type="scientific">Chelativorans salis</name>
    <dbReference type="NCBI Taxonomy" id="2978478"/>
    <lineage>
        <taxon>Bacteria</taxon>
        <taxon>Pseudomonadati</taxon>
        <taxon>Pseudomonadota</taxon>
        <taxon>Alphaproteobacteria</taxon>
        <taxon>Hyphomicrobiales</taxon>
        <taxon>Phyllobacteriaceae</taxon>
        <taxon>Chelativorans</taxon>
    </lineage>
</organism>
<dbReference type="EMBL" id="JAOCZP010000005">
    <property type="protein sequence ID" value="MCT7376929.1"/>
    <property type="molecule type" value="Genomic_DNA"/>
</dbReference>
<dbReference type="Pfam" id="PF02911">
    <property type="entry name" value="Formyl_trans_C"/>
    <property type="match status" value="1"/>
</dbReference>
<reference evidence="3 4" key="1">
    <citation type="submission" date="2022-09" db="EMBL/GenBank/DDBJ databases">
        <title>Chelativorans salina sp. nov., a novel slightly halophilic bacterium isolated from a saline lake sediment enrichment.</title>
        <authorList>
            <person name="Gao L."/>
            <person name="Fang B.-Z."/>
            <person name="Li W.-J."/>
        </authorList>
    </citation>
    <scope>NUCLEOTIDE SEQUENCE [LARGE SCALE GENOMIC DNA]</scope>
    <source>
        <strain evidence="3 4">EGI FJ00035</strain>
    </source>
</reference>